<sequence length="141" mass="16320">MLDKGEKKEPQNNFSRIRVRNHNLSNPMHDVDIEKSYGPSDAMLKTLPSHSGFSQKKLVSFVTEIHTLSIDISLRDYPSLCVETLSRDSLTLPDHRFRQTVLQPHSSKVGFINHMLHTQAFKSQFFNVKIVEFYLPDHQRA</sequence>
<name>A0ABQ4XPH6_9ASTR</name>
<evidence type="ECO:0000313" key="2">
    <source>
        <dbReference type="Proteomes" id="UP001151760"/>
    </source>
</evidence>
<dbReference type="Proteomes" id="UP001151760">
    <property type="component" value="Unassembled WGS sequence"/>
</dbReference>
<keyword evidence="2" id="KW-1185">Reference proteome</keyword>
<reference evidence="1" key="2">
    <citation type="submission" date="2022-01" db="EMBL/GenBank/DDBJ databases">
        <authorList>
            <person name="Yamashiro T."/>
            <person name="Shiraishi A."/>
            <person name="Satake H."/>
            <person name="Nakayama K."/>
        </authorList>
    </citation>
    <scope>NUCLEOTIDE SEQUENCE</scope>
</reference>
<gene>
    <name evidence="1" type="ORF">Tco_0681266</name>
</gene>
<reference evidence="1" key="1">
    <citation type="journal article" date="2022" name="Int. J. Mol. Sci.">
        <title>Draft Genome of Tanacetum Coccineum: Genomic Comparison of Closely Related Tanacetum-Family Plants.</title>
        <authorList>
            <person name="Yamashiro T."/>
            <person name="Shiraishi A."/>
            <person name="Nakayama K."/>
            <person name="Satake H."/>
        </authorList>
    </citation>
    <scope>NUCLEOTIDE SEQUENCE</scope>
</reference>
<evidence type="ECO:0000313" key="1">
    <source>
        <dbReference type="EMBL" id="GJS66702.1"/>
    </source>
</evidence>
<protein>
    <submittedName>
        <fullName evidence="1">Uncharacterized protein</fullName>
    </submittedName>
</protein>
<organism evidence="1 2">
    <name type="scientific">Tanacetum coccineum</name>
    <dbReference type="NCBI Taxonomy" id="301880"/>
    <lineage>
        <taxon>Eukaryota</taxon>
        <taxon>Viridiplantae</taxon>
        <taxon>Streptophyta</taxon>
        <taxon>Embryophyta</taxon>
        <taxon>Tracheophyta</taxon>
        <taxon>Spermatophyta</taxon>
        <taxon>Magnoliopsida</taxon>
        <taxon>eudicotyledons</taxon>
        <taxon>Gunneridae</taxon>
        <taxon>Pentapetalae</taxon>
        <taxon>asterids</taxon>
        <taxon>campanulids</taxon>
        <taxon>Asterales</taxon>
        <taxon>Asteraceae</taxon>
        <taxon>Asteroideae</taxon>
        <taxon>Anthemideae</taxon>
        <taxon>Anthemidinae</taxon>
        <taxon>Tanacetum</taxon>
    </lineage>
</organism>
<comment type="caution">
    <text evidence="1">The sequence shown here is derived from an EMBL/GenBank/DDBJ whole genome shotgun (WGS) entry which is preliminary data.</text>
</comment>
<proteinExistence type="predicted"/>
<dbReference type="EMBL" id="BQNB010009668">
    <property type="protein sequence ID" value="GJS66702.1"/>
    <property type="molecule type" value="Genomic_DNA"/>
</dbReference>
<accession>A0ABQ4XPH6</accession>